<keyword evidence="3" id="KW-1185">Reference proteome</keyword>
<evidence type="ECO:0000313" key="3">
    <source>
        <dbReference type="Proteomes" id="UP001168877"/>
    </source>
</evidence>
<reference evidence="2" key="2">
    <citation type="submission" date="2023-06" db="EMBL/GenBank/DDBJ databases">
        <authorList>
            <person name="Swenson N.G."/>
            <person name="Wegrzyn J.L."/>
            <person name="Mcevoy S.L."/>
        </authorList>
    </citation>
    <scope>NUCLEOTIDE SEQUENCE</scope>
    <source>
        <strain evidence="2">NS2018</strain>
        <tissue evidence="2">Leaf</tissue>
    </source>
</reference>
<reference evidence="2" key="1">
    <citation type="journal article" date="2022" name="Plant J.">
        <title>Strategies of tolerance reflected in two North American maple genomes.</title>
        <authorList>
            <person name="McEvoy S.L."/>
            <person name="Sezen U.U."/>
            <person name="Trouern-Trend A."/>
            <person name="McMahon S.M."/>
            <person name="Schaberg P.G."/>
            <person name="Yang J."/>
            <person name="Wegrzyn J.L."/>
            <person name="Swenson N.G."/>
        </authorList>
    </citation>
    <scope>NUCLEOTIDE SEQUENCE</scope>
    <source>
        <strain evidence="2">NS2018</strain>
    </source>
</reference>
<name>A0AA39RW88_ACESA</name>
<accession>A0AA39RW88</accession>
<dbReference type="Proteomes" id="UP001168877">
    <property type="component" value="Unassembled WGS sequence"/>
</dbReference>
<sequence length="194" mass="21291">MKGIRRCLFVFVPSNHHEWSHSTHSFNSSSFTFSFSIATTDGVIVFELQLSHQSQCASTPPKPPFSYSSSPPHFASSQTPCLPSSRDQTASPISIVLAFVVSGRCACGGILSPPEEAPSQETFVAETQFEVAGKVQMVKVKKSRRRGMESNTKTPPMKTRGSKKVTWNLGNEIAKVIKKRVAIGIDFKSKNSRI</sequence>
<gene>
    <name evidence="2" type="ORF">LWI29_011926</name>
</gene>
<dbReference type="AlphaFoldDB" id="A0AA39RW88"/>
<evidence type="ECO:0000256" key="1">
    <source>
        <dbReference type="SAM" id="MobiDB-lite"/>
    </source>
</evidence>
<evidence type="ECO:0000313" key="2">
    <source>
        <dbReference type="EMBL" id="KAK0581270.1"/>
    </source>
</evidence>
<feature type="compositionally biased region" description="Low complexity" evidence="1">
    <location>
        <begin position="65"/>
        <end position="77"/>
    </location>
</feature>
<proteinExistence type="predicted"/>
<comment type="caution">
    <text evidence="2">The sequence shown here is derived from an EMBL/GenBank/DDBJ whole genome shotgun (WGS) entry which is preliminary data.</text>
</comment>
<feature type="region of interest" description="Disordered" evidence="1">
    <location>
        <begin position="142"/>
        <end position="163"/>
    </location>
</feature>
<feature type="region of interest" description="Disordered" evidence="1">
    <location>
        <begin position="57"/>
        <end position="86"/>
    </location>
</feature>
<organism evidence="2 3">
    <name type="scientific">Acer saccharum</name>
    <name type="common">Sugar maple</name>
    <dbReference type="NCBI Taxonomy" id="4024"/>
    <lineage>
        <taxon>Eukaryota</taxon>
        <taxon>Viridiplantae</taxon>
        <taxon>Streptophyta</taxon>
        <taxon>Embryophyta</taxon>
        <taxon>Tracheophyta</taxon>
        <taxon>Spermatophyta</taxon>
        <taxon>Magnoliopsida</taxon>
        <taxon>eudicotyledons</taxon>
        <taxon>Gunneridae</taxon>
        <taxon>Pentapetalae</taxon>
        <taxon>rosids</taxon>
        <taxon>malvids</taxon>
        <taxon>Sapindales</taxon>
        <taxon>Sapindaceae</taxon>
        <taxon>Hippocastanoideae</taxon>
        <taxon>Acereae</taxon>
        <taxon>Acer</taxon>
    </lineage>
</organism>
<dbReference type="EMBL" id="JAUESC010000384">
    <property type="protein sequence ID" value="KAK0581270.1"/>
    <property type="molecule type" value="Genomic_DNA"/>
</dbReference>
<protein>
    <submittedName>
        <fullName evidence="2">Uncharacterized protein</fullName>
    </submittedName>
</protein>